<dbReference type="GO" id="GO:0016788">
    <property type="term" value="F:hydrolase activity, acting on ester bonds"/>
    <property type="evidence" value="ECO:0007669"/>
    <property type="project" value="UniProtKB-ARBA"/>
</dbReference>
<dbReference type="Gene3D" id="3.40.50.1110">
    <property type="entry name" value="SGNH hydrolase"/>
    <property type="match status" value="1"/>
</dbReference>
<sequence length="458" mass="51452">MSKRNYFFIALITVTSVFVTAYFVYEKHIKIKENILIIGYGQSLVTGMEGWPAITTNNSTSNTFMIGESVRPDSRRSKSYNTIGFGVNHIHSVSQKLNESSVIMSTEDILKLKRGDLSEGEEPIVGAVTSLSKFRYINNKNIFGMNAGVSGFNIIHLGKGSPYYQRFTDAVSLFKRNSDEMNLKSKVSSIVFMQGEANYDTRDENNIRDKEGYGKRLGVLFDNMIKDSMLITGQKNSPLIFTYQTGGKFSKDDLDLSIGMAQLEVSNAKKGVYLVGPTYQYPDKNGHLDPNSYRWFGVQIAKVMRQVIDKKEKWEPLQPKSVLLSDGKIVVNYNVPRPPLKFSTSYVSYEPVMYKDKGFTLYDSNGHVDISSVEITAQDEITITPSRKITGSAKLFYADKTYHNGNGNVSDSDDAVSPYKYEYKEGSGQYPESNIKELVGKPYPLNNFSVAFCLPVQK</sequence>
<reference evidence="2" key="1">
    <citation type="submission" date="2014-06" db="EMBL/GenBank/DDBJ databases">
        <authorList>
            <person name="Urmite Genomes Urmite Genomes"/>
        </authorList>
    </citation>
    <scope>NUCLEOTIDE SEQUENCE</scope>
</reference>
<keyword evidence="1" id="KW-0812">Transmembrane</keyword>
<evidence type="ECO:0000256" key="1">
    <source>
        <dbReference type="SAM" id="Phobius"/>
    </source>
</evidence>
<accession>A0A078LJ91</accession>
<dbReference type="InterPro" id="IPR036514">
    <property type="entry name" value="SGNH_hydro_sf"/>
</dbReference>
<evidence type="ECO:0000313" key="2">
    <source>
        <dbReference type="EMBL" id="CDZ85377.1"/>
    </source>
</evidence>
<organism evidence="2">
    <name type="scientific">Citrobacter koseri</name>
    <name type="common">Citrobacter diversus</name>
    <dbReference type="NCBI Taxonomy" id="545"/>
    <lineage>
        <taxon>Bacteria</taxon>
        <taxon>Pseudomonadati</taxon>
        <taxon>Pseudomonadota</taxon>
        <taxon>Gammaproteobacteria</taxon>
        <taxon>Enterobacterales</taxon>
        <taxon>Enterobacteriaceae</taxon>
        <taxon>Citrobacter</taxon>
    </lineage>
</organism>
<feature type="transmembrane region" description="Helical" evidence="1">
    <location>
        <begin position="6"/>
        <end position="25"/>
    </location>
</feature>
<dbReference type="AlphaFoldDB" id="A0A078LJ91"/>
<protein>
    <recommendedName>
        <fullName evidence="3">Sialate O-acetylesterase domain-containing protein</fullName>
    </recommendedName>
</protein>
<proteinExistence type="predicted"/>
<dbReference type="PATRIC" id="fig|545.12.peg.3591"/>
<gene>
    <name evidence="2" type="ORF">BN1086_03580</name>
</gene>
<dbReference type="EMBL" id="LK931336">
    <property type="protein sequence ID" value="CDZ85377.1"/>
    <property type="molecule type" value="Genomic_DNA"/>
</dbReference>
<keyword evidence="1" id="KW-1133">Transmembrane helix</keyword>
<name>A0A078LJ91_CITKO</name>
<dbReference type="SUPFAM" id="SSF52266">
    <property type="entry name" value="SGNH hydrolase"/>
    <property type="match status" value="1"/>
</dbReference>
<keyword evidence="1" id="KW-0472">Membrane</keyword>
<evidence type="ECO:0008006" key="3">
    <source>
        <dbReference type="Google" id="ProtNLM"/>
    </source>
</evidence>